<dbReference type="FunFam" id="3.60.40.10:FF:000005">
    <property type="entry name" value="Serine/threonine protein phosphatase"/>
    <property type="match status" value="1"/>
</dbReference>
<dbReference type="InterPro" id="IPR036890">
    <property type="entry name" value="HATPase_C_sf"/>
</dbReference>
<keyword evidence="4" id="KW-0479">Metal-binding</keyword>
<dbReference type="Gene3D" id="3.30.450.40">
    <property type="match status" value="1"/>
</dbReference>
<dbReference type="GO" id="GO:0006355">
    <property type="term" value="P:regulation of DNA-templated transcription"/>
    <property type="evidence" value="ECO:0007669"/>
    <property type="project" value="InterPro"/>
</dbReference>
<evidence type="ECO:0000256" key="3">
    <source>
        <dbReference type="ARBA" id="ARBA00022679"/>
    </source>
</evidence>
<dbReference type="PROSITE" id="PS50112">
    <property type="entry name" value="PAS"/>
    <property type="match status" value="2"/>
</dbReference>
<dbReference type="InterPro" id="IPR013767">
    <property type="entry name" value="PAS_fold"/>
</dbReference>
<keyword evidence="6" id="KW-0418">Kinase</keyword>
<dbReference type="InterPro" id="IPR013656">
    <property type="entry name" value="PAS_4"/>
</dbReference>
<dbReference type="InterPro" id="IPR000014">
    <property type="entry name" value="PAS"/>
</dbReference>
<evidence type="ECO:0000256" key="9">
    <source>
        <dbReference type="ARBA" id="ARBA00022842"/>
    </source>
</evidence>
<dbReference type="Pfam" id="PF13185">
    <property type="entry name" value="GAF_2"/>
    <property type="match status" value="1"/>
</dbReference>
<evidence type="ECO:0000256" key="8">
    <source>
        <dbReference type="ARBA" id="ARBA00022840"/>
    </source>
</evidence>
<dbReference type="Gene3D" id="3.30.565.10">
    <property type="entry name" value="Histidine kinase-like ATPase, C-terminal domain"/>
    <property type="match status" value="1"/>
</dbReference>
<dbReference type="AlphaFoldDB" id="A0A919KY08"/>
<dbReference type="InterPro" id="IPR003594">
    <property type="entry name" value="HATPase_dom"/>
</dbReference>
<keyword evidence="10" id="KW-0904">Protein phosphatase</keyword>
<evidence type="ECO:0000256" key="6">
    <source>
        <dbReference type="ARBA" id="ARBA00022777"/>
    </source>
</evidence>
<keyword evidence="9" id="KW-0460">Magnesium</keyword>
<dbReference type="Pfam" id="PF08448">
    <property type="entry name" value="PAS_4"/>
    <property type="match status" value="1"/>
</dbReference>
<dbReference type="GO" id="GO:0046872">
    <property type="term" value="F:metal ion binding"/>
    <property type="evidence" value="ECO:0007669"/>
    <property type="project" value="UniProtKB-KW"/>
</dbReference>
<keyword evidence="7" id="KW-0378">Hydrolase</keyword>
<dbReference type="Gene3D" id="3.60.40.10">
    <property type="entry name" value="PPM-type phosphatase domain"/>
    <property type="match status" value="1"/>
</dbReference>
<dbReference type="EC" id="3.1.3.16" evidence="1"/>
<dbReference type="SMART" id="SM00065">
    <property type="entry name" value="GAF"/>
    <property type="match status" value="1"/>
</dbReference>
<dbReference type="Proteomes" id="UP000617734">
    <property type="component" value="Unassembled WGS sequence"/>
</dbReference>
<dbReference type="PANTHER" id="PTHR43156">
    <property type="entry name" value="STAGE II SPORULATION PROTEIN E-RELATED"/>
    <property type="match status" value="1"/>
</dbReference>
<dbReference type="GO" id="GO:0016301">
    <property type="term" value="F:kinase activity"/>
    <property type="evidence" value="ECO:0007669"/>
    <property type="project" value="UniProtKB-KW"/>
</dbReference>
<dbReference type="InterPro" id="IPR029016">
    <property type="entry name" value="GAF-like_dom_sf"/>
</dbReference>
<proteinExistence type="predicted"/>
<feature type="domain" description="PAS" evidence="16">
    <location>
        <begin position="130"/>
        <end position="200"/>
    </location>
</feature>
<dbReference type="RefSeq" id="WP_190212884.1">
    <property type="nucleotide sequence ID" value="NZ_BNBO01000028.1"/>
</dbReference>
<dbReference type="SUPFAM" id="SSF81606">
    <property type="entry name" value="PP2C-like"/>
    <property type="match status" value="1"/>
</dbReference>
<dbReference type="PANTHER" id="PTHR43156:SF2">
    <property type="entry name" value="STAGE II SPORULATION PROTEIN E"/>
    <property type="match status" value="1"/>
</dbReference>
<dbReference type="SUPFAM" id="SSF55781">
    <property type="entry name" value="GAF domain-like"/>
    <property type="match status" value="1"/>
</dbReference>
<comment type="catalytic activity">
    <reaction evidence="12">
        <text>O-phospho-L-seryl-[protein] + H2O = L-seryl-[protein] + phosphate</text>
        <dbReference type="Rhea" id="RHEA:20629"/>
        <dbReference type="Rhea" id="RHEA-COMP:9863"/>
        <dbReference type="Rhea" id="RHEA-COMP:11604"/>
        <dbReference type="ChEBI" id="CHEBI:15377"/>
        <dbReference type="ChEBI" id="CHEBI:29999"/>
        <dbReference type="ChEBI" id="CHEBI:43474"/>
        <dbReference type="ChEBI" id="CHEBI:83421"/>
        <dbReference type="EC" id="3.1.3.16"/>
    </reaction>
</comment>
<dbReference type="SUPFAM" id="SSF55785">
    <property type="entry name" value="PYP-like sensor domain (PAS domain)"/>
    <property type="match status" value="2"/>
</dbReference>
<reference evidence="17" key="2">
    <citation type="submission" date="2020-09" db="EMBL/GenBank/DDBJ databases">
        <authorList>
            <person name="Sun Q."/>
            <person name="Ohkuma M."/>
        </authorList>
    </citation>
    <scope>NUCLEOTIDE SEQUENCE</scope>
    <source>
        <strain evidence="17">JCM 4646</strain>
    </source>
</reference>
<evidence type="ECO:0000256" key="1">
    <source>
        <dbReference type="ARBA" id="ARBA00013081"/>
    </source>
</evidence>
<dbReference type="Gene3D" id="3.30.450.20">
    <property type="entry name" value="PAS domain"/>
    <property type="match status" value="2"/>
</dbReference>
<dbReference type="Pfam" id="PF07228">
    <property type="entry name" value="SpoIIE"/>
    <property type="match status" value="1"/>
</dbReference>
<dbReference type="Pfam" id="PF13581">
    <property type="entry name" value="HATPase_c_2"/>
    <property type="match status" value="1"/>
</dbReference>
<keyword evidence="5" id="KW-0547">Nucleotide-binding</keyword>
<gene>
    <name evidence="17" type="ORF">GCM10018781_47190</name>
</gene>
<dbReference type="CDD" id="cd00130">
    <property type="entry name" value="PAS"/>
    <property type="match status" value="2"/>
</dbReference>
<evidence type="ECO:0000256" key="15">
    <source>
        <dbReference type="ARBA" id="ARBA00081350"/>
    </source>
</evidence>
<evidence type="ECO:0000256" key="14">
    <source>
        <dbReference type="ARBA" id="ARBA00075117"/>
    </source>
</evidence>
<dbReference type="SMART" id="SM00091">
    <property type="entry name" value="PAS"/>
    <property type="match status" value="2"/>
</dbReference>
<dbReference type="CDD" id="cd16936">
    <property type="entry name" value="HATPase_RsbW-like"/>
    <property type="match status" value="1"/>
</dbReference>
<keyword evidence="8" id="KW-0067">ATP-binding</keyword>
<dbReference type="InterPro" id="IPR003018">
    <property type="entry name" value="GAF"/>
</dbReference>
<evidence type="ECO:0000313" key="17">
    <source>
        <dbReference type="EMBL" id="GHH76269.1"/>
    </source>
</evidence>
<evidence type="ECO:0000256" key="5">
    <source>
        <dbReference type="ARBA" id="ARBA00022741"/>
    </source>
</evidence>
<evidence type="ECO:0000256" key="10">
    <source>
        <dbReference type="ARBA" id="ARBA00022912"/>
    </source>
</evidence>
<dbReference type="InterPro" id="IPR052016">
    <property type="entry name" value="Bact_Sigma-Reg"/>
</dbReference>
<accession>A0A919KY08</accession>
<keyword evidence="2" id="KW-0597">Phosphoprotein</keyword>
<dbReference type="FunFam" id="3.30.450.40:FF:000035">
    <property type="entry name" value="PAS sensor protein"/>
    <property type="match status" value="1"/>
</dbReference>
<dbReference type="FunFam" id="3.30.565.10:FF:000028">
    <property type="entry name" value="PAS sensor protein"/>
    <property type="match status" value="1"/>
</dbReference>
<dbReference type="Pfam" id="PF00989">
    <property type="entry name" value="PAS"/>
    <property type="match status" value="1"/>
</dbReference>
<dbReference type="GO" id="GO:0005524">
    <property type="term" value="F:ATP binding"/>
    <property type="evidence" value="ECO:0007669"/>
    <property type="project" value="UniProtKB-KW"/>
</dbReference>
<dbReference type="NCBIfam" id="TIGR00229">
    <property type="entry name" value="sensory_box"/>
    <property type="match status" value="2"/>
</dbReference>
<dbReference type="SUPFAM" id="SSF55874">
    <property type="entry name" value="ATPase domain of HSP90 chaperone/DNA topoisomerase II/histidine kinase"/>
    <property type="match status" value="1"/>
</dbReference>
<keyword evidence="18" id="KW-1185">Reference proteome</keyword>
<evidence type="ECO:0000256" key="4">
    <source>
        <dbReference type="ARBA" id="ARBA00022723"/>
    </source>
</evidence>
<protein>
    <recommendedName>
        <fullName evidence="1">protein-serine/threonine phosphatase</fullName>
        <ecNumber evidence="1">3.1.3.16</ecNumber>
    </recommendedName>
    <alternativeName>
        <fullName evidence="15">Protein-serine/threonine phosphatase</fullName>
    </alternativeName>
    <alternativeName>
        <fullName evidence="14">Serine/threonine-protein kinase</fullName>
    </alternativeName>
</protein>
<evidence type="ECO:0000313" key="18">
    <source>
        <dbReference type="Proteomes" id="UP000617734"/>
    </source>
</evidence>
<evidence type="ECO:0000256" key="2">
    <source>
        <dbReference type="ARBA" id="ARBA00022553"/>
    </source>
</evidence>
<reference evidence="17" key="1">
    <citation type="journal article" date="2014" name="Int. J. Syst. Evol. Microbiol.">
        <title>Complete genome sequence of Corynebacterium casei LMG S-19264T (=DSM 44701T), isolated from a smear-ripened cheese.</title>
        <authorList>
            <consortium name="US DOE Joint Genome Institute (JGI-PGF)"/>
            <person name="Walter F."/>
            <person name="Albersmeier A."/>
            <person name="Kalinowski J."/>
            <person name="Ruckert C."/>
        </authorList>
    </citation>
    <scope>NUCLEOTIDE SEQUENCE</scope>
    <source>
        <strain evidence="17">JCM 4646</strain>
    </source>
</reference>
<comment type="caution">
    <text evidence="17">The sequence shown here is derived from an EMBL/GenBank/DDBJ whole genome shotgun (WGS) entry which is preliminary data.</text>
</comment>
<evidence type="ECO:0000256" key="11">
    <source>
        <dbReference type="ARBA" id="ARBA00023211"/>
    </source>
</evidence>
<dbReference type="SMART" id="SM00331">
    <property type="entry name" value="PP2C_SIG"/>
    <property type="match status" value="1"/>
</dbReference>
<comment type="function">
    <text evidence="13">Primarily acts as an independent SigF regulator that is sensitive to the osmosensory signal, mediating the cross talk of PknD with the SigF regulon. Possesses both phosphatase and kinase activities. The kinase domain functions as a classic anti-sigma factor-like kinase to phosphorylate the anti-anti-sigma factor domain at the canonical regulatory site, and the phosphatase domain antagonizes this activity.</text>
</comment>
<evidence type="ECO:0000259" key="16">
    <source>
        <dbReference type="PROSITE" id="PS50112"/>
    </source>
</evidence>
<evidence type="ECO:0000256" key="13">
    <source>
        <dbReference type="ARBA" id="ARBA00056274"/>
    </source>
</evidence>
<dbReference type="GO" id="GO:0004722">
    <property type="term" value="F:protein serine/threonine phosphatase activity"/>
    <property type="evidence" value="ECO:0007669"/>
    <property type="project" value="UniProtKB-EC"/>
</dbReference>
<keyword evidence="11" id="KW-0464">Manganese</keyword>
<dbReference type="InterPro" id="IPR001932">
    <property type="entry name" value="PPM-type_phosphatase-like_dom"/>
</dbReference>
<feature type="domain" description="PAS" evidence="16">
    <location>
        <begin position="16"/>
        <end position="61"/>
    </location>
</feature>
<dbReference type="InterPro" id="IPR035965">
    <property type="entry name" value="PAS-like_dom_sf"/>
</dbReference>
<name>A0A919KY08_9ACTN</name>
<keyword evidence="3" id="KW-0808">Transferase</keyword>
<evidence type="ECO:0000256" key="7">
    <source>
        <dbReference type="ARBA" id="ARBA00022801"/>
    </source>
</evidence>
<evidence type="ECO:0000256" key="12">
    <source>
        <dbReference type="ARBA" id="ARBA00047761"/>
    </source>
</evidence>
<dbReference type="InterPro" id="IPR036457">
    <property type="entry name" value="PPM-type-like_dom_sf"/>
</dbReference>
<dbReference type="EMBL" id="BNBO01000028">
    <property type="protein sequence ID" value="GHH76269.1"/>
    <property type="molecule type" value="Genomic_DNA"/>
</dbReference>
<dbReference type="GeneID" id="95355097"/>
<organism evidence="17 18">
    <name type="scientific">Kitasatospora indigofera</name>
    <dbReference type="NCBI Taxonomy" id="67307"/>
    <lineage>
        <taxon>Bacteria</taxon>
        <taxon>Bacillati</taxon>
        <taxon>Actinomycetota</taxon>
        <taxon>Actinomycetes</taxon>
        <taxon>Kitasatosporales</taxon>
        <taxon>Streptomycetaceae</taxon>
        <taxon>Kitasatospora</taxon>
    </lineage>
</organism>
<sequence>MPDSDSRAGTGRAVPFDLMPTATAVVDEQGAVVGWSDEATRLLGRGPEEVLGRPIGDMLAPGQPDLLPPRGGSARTEAGLSSGAVIRVVHREGRVLTLGIQATALADVSGDRRWHLTAIDLGRAPWWRASHSVLERFLTRSPYGIAVLDTDLRYVWINGTLERMAGVGLEQRVGRRMRDVLPKLSPFQVERQLRSVLDTGQPVLNFEYRGYVPIDPGREHAFSTSIMRLDDDDGRVLGVCYISVDITDRWRTRERLTLLTESGTRIGTTLDLEATARELTEVAVPGLADLAVVDLLDPVLQGDEPGPPDRTGPPPLRRMAHLSVRSGTPEAVVPIGADPGYTASSPMMRCLAEEGPVLQPSMHDQAWAADDRARGASRDTWDLHSLMAVPVRARGTVLGVAVFVRSGNSDPFEAEDLALAEELVSRAAVCLDNARRYTREHRTALTLQRSLLPQSLPVLPAIEAAYRYLPAAADGSAGGDWFDVLPISGARVALVVGDMVGHGINAAAAMGRLRTAVHTLADMDLPPDELLAHLDDLVLRLVDERSEQPDGPETAATAQGATCLYIVHDPATGHCTMARAGHPAPAIVTPDGRVTFAELPPGPPLGVGTLPFESAEFDLPEGSVLALFTDGLVTGSGLGPAAAGERLRRVLESTRPGLEHACEDILTAMLPDGPDDDAVLLLARTHRLREDRIVTWELPSDPVVVAEARLLAAGALAAWGLDELVFTTELVVSELVTNAIRYGSAPVTLRLINESVLICEVSDGTSTSPRLRHARTTDEGGRGLFLVAQLCRRWGTRYTDTGKIIWAEQNLP</sequence>